<evidence type="ECO:0000256" key="2">
    <source>
        <dbReference type="ARBA" id="ARBA00023002"/>
    </source>
</evidence>
<dbReference type="InterPro" id="IPR002347">
    <property type="entry name" value="SDR_fam"/>
</dbReference>
<dbReference type="InterPro" id="IPR020904">
    <property type="entry name" value="Sc_DH/Rdtase_CS"/>
</dbReference>
<dbReference type="PANTHER" id="PTHR24321">
    <property type="entry name" value="DEHYDROGENASES, SHORT CHAIN"/>
    <property type="match status" value="1"/>
</dbReference>
<proteinExistence type="inferred from homology"/>
<dbReference type="Gene3D" id="3.40.50.720">
    <property type="entry name" value="NAD(P)-binding Rossmann-like Domain"/>
    <property type="match status" value="1"/>
</dbReference>
<dbReference type="PANTHER" id="PTHR24321:SF8">
    <property type="entry name" value="ESTRADIOL 17-BETA-DEHYDROGENASE 8-RELATED"/>
    <property type="match status" value="1"/>
</dbReference>
<evidence type="ECO:0000313" key="3">
    <source>
        <dbReference type="EMBL" id="MFM0721276.1"/>
    </source>
</evidence>
<dbReference type="Pfam" id="PF13561">
    <property type="entry name" value="adh_short_C2"/>
    <property type="match status" value="1"/>
</dbReference>
<dbReference type="PRINTS" id="PR00080">
    <property type="entry name" value="SDRFAMILY"/>
</dbReference>
<accession>A0ABW9EQE7</accession>
<dbReference type="RefSeq" id="WP_408157308.1">
    <property type="nucleotide sequence ID" value="NZ_JAQQCL010000042.1"/>
</dbReference>
<keyword evidence="2" id="KW-0560">Oxidoreductase</keyword>
<keyword evidence="4" id="KW-1185">Reference proteome</keyword>
<protein>
    <submittedName>
        <fullName evidence="3">SDR family NAD(P)-dependent oxidoreductase</fullName>
    </submittedName>
</protein>
<dbReference type="SUPFAM" id="SSF51735">
    <property type="entry name" value="NAD(P)-binding Rossmann-fold domains"/>
    <property type="match status" value="1"/>
</dbReference>
<dbReference type="NCBIfam" id="NF005559">
    <property type="entry name" value="PRK07231.1"/>
    <property type="match status" value="1"/>
</dbReference>
<comment type="similarity">
    <text evidence="1">Belongs to the short-chain dehydrogenases/reductases (SDR) family.</text>
</comment>
<sequence length="333" mass="35323">MENTFRTSSIRSADRNVCPVASLGTSFSSLFDSETNPGAICRHTPFYGIFSHIMTSSEMNDPDQEILMRLSNKVAVITGAASGIGRAISLRLAAEGATVIATDLNAEGGTGVIEKIRSNGGKAAFRALDTTSEEQWHDVAAWTVEQHGTPDILVNNAGVYLIRPLAHTTVDEWDLMMNVNAKGVFLGMRAFAPLMAAKRRGSIVNMSSTNALTGIAGRSAYAASKAAVRIMSRTIAIEYAFDQVRVNAVFPGFVRTAIAEYGAKKAGATVDDLGRMVSPLGRIAEPEDVANTVLFLASDEARHITGAEFVVDGGLTASPNSPTHISALELAES</sequence>
<name>A0ABW9EQE7_9BURK</name>
<evidence type="ECO:0000256" key="1">
    <source>
        <dbReference type="ARBA" id="ARBA00006484"/>
    </source>
</evidence>
<dbReference type="Proteomes" id="UP001629392">
    <property type="component" value="Unassembled WGS sequence"/>
</dbReference>
<dbReference type="PROSITE" id="PS00061">
    <property type="entry name" value="ADH_SHORT"/>
    <property type="match status" value="1"/>
</dbReference>
<organism evidence="3 4">
    <name type="scientific">Paraburkholderia strydomiana</name>
    <dbReference type="NCBI Taxonomy" id="1245417"/>
    <lineage>
        <taxon>Bacteria</taxon>
        <taxon>Pseudomonadati</taxon>
        <taxon>Pseudomonadota</taxon>
        <taxon>Betaproteobacteria</taxon>
        <taxon>Burkholderiales</taxon>
        <taxon>Burkholderiaceae</taxon>
        <taxon>Paraburkholderia</taxon>
    </lineage>
</organism>
<dbReference type="InterPro" id="IPR036291">
    <property type="entry name" value="NAD(P)-bd_dom_sf"/>
</dbReference>
<comment type="caution">
    <text evidence="3">The sequence shown here is derived from an EMBL/GenBank/DDBJ whole genome shotgun (WGS) entry which is preliminary data.</text>
</comment>
<dbReference type="PRINTS" id="PR00081">
    <property type="entry name" value="GDHRDH"/>
</dbReference>
<reference evidence="3 4" key="1">
    <citation type="journal article" date="2024" name="Chem. Sci.">
        <title>Discovery of megapolipeptins by genome mining of a Burkholderiales bacteria collection.</title>
        <authorList>
            <person name="Paulo B.S."/>
            <person name="Recchia M.J.J."/>
            <person name="Lee S."/>
            <person name="Fergusson C.H."/>
            <person name="Romanowski S.B."/>
            <person name="Hernandez A."/>
            <person name="Krull N."/>
            <person name="Liu D.Y."/>
            <person name="Cavanagh H."/>
            <person name="Bos A."/>
            <person name="Gray C.A."/>
            <person name="Murphy B.T."/>
            <person name="Linington R.G."/>
            <person name="Eustaquio A.S."/>
        </authorList>
    </citation>
    <scope>NUCLEOTIDE SEQUENCE [LARGE SCALE GENOMIC DNA]</scope>
    <source>
        <strain evidence="3 4">RL17-350-BIC-E</strain>
    </source>
</reference>
<evidence type="ECO:0000313" key="4">
    <source>
        <dbReference type="Proteomes" id="UP001629392"/>
    </source>
</evidence>
<gene>
    <name evidence="3" type="ORF">PQQ73_33770</name>
</gene>
<dbReference type="EMBL" id="JAQQCL010000042">
    <property type="protein sequence ID" value="MFM0721276.1"/>
    <property type="molecule type" value="Genomic_DNA"/>
</dbReference>